<evidence type="ECO:0000259" key="6">
    <source>
        <dbReference type="Pfam" id="PF07291"/>
    </source>
</evidence>
<name>A0ABN2TPX7_9ACTN</name>
<sequence length="188" mass="19037">MSEICLVARWLAVLVFVASAVAKASAFGAFRVELPHLIPRLSRPSRRVRPSRRSGPVVTGLAAFVVAAEGATAALMAVPATAEAGAAIAAALLVAFTGVLVRALRVADGAACNCFGASTSAVAPRHVVRNVLLLGAALLAAASPADPPHASLRAVGWALAVAITAAVPVVLLDEFADVLRPAKEGVRP</sequence>
<evidence type="ECO:0000256" key="4">
    <source>
        <dbReference type="ARBA" id="ARBA00023136"/>
    </source>
</evidence>
<keyword evidence="4 5" id="KW-0472">Membrane</keyword>
<proteinExistence type="predicted"/>
<keyword evidence="3 5" id="KW-1133">Transmembrane helix</keyword>
<feature type="transmembrane region" description="Helical" evidence="5">
    <location>
        <begin position="126"/>
        <end position="142"/>
    </location>
</feature>
<gene>
    <name evidence="7" type="ORF">GCM10009839_08290</name>
</gene>
<evidence type="ECO:0000256" key="3">
    <source>
        <dbReference type="ARBA" id="ARBA00022989"/>
    </source>
</evidence>
<dbReference type="Proteomes" id="UP001500751">
    <property type="component" value="Unassembled WGS sequence"/>
</dbReference>
<feature type="transmembrane region" description="Helical" evidence="5">
    <location>
        <begin position="12"/>
        <end position="34"/>
    </location>
</feature>
<comment type="subcellular location">
    <subcellularLocation>
        <location evidence="1">Membrane</location>
        <topology evidence="1">Multi-pass membrane protein</topology>
    </subcellularLocation>
</comment>
<evidence type="ECO:0000256" key="1">
    <source>
        <dbReference type="ARBA" id="ARBA00004141"/>
    </source>
</evidence>
<evidence type="ECO:0000256" key="5">
    <source>
        <dbReference type="SAM" id="Phobius"/>
    </source>
</evidence>
<comment type="caution">
    <text evidence="7">The sequence shown here is derived from an EMBL/GenBank/DDBJ whole genome shotgun (WGS) entry which is preliminary data.</text>
</comment>
<feature type="domain" description="Methylamine utilisation protein MauE" evidence="6">
    <location>
        <begin position="1"/>
        <end position="141"/>
    </location>
</feature>
<organism evidence="7 8">
    <name type="scientific">Catenulispora yoronensis</name>
    <dbReference type="NCBI Taxonomy" id="450799"/>
    <lineage>
        <taxon>Bacteria</taxon>
        <taxon>Bacillati</taxon>
        <taxon>Actinomycetota</taxon>
        <taxon>Actinomycetes</taxon>
        <taxon>Catenulisporales</taxon>
        <taxon>Catenulisporaceae</taxon>
        <taxon>Catenulispora</taxon>
    </lineage>
</organism>
<dbReference type="InterPro" id="IPR009908">
    <property type="entry name" value="Methylamine_util_MauE"/>
</dbReference>
<dbReference type="EMBL" id="BAAAQN010000003">
    <property type="protein sequence ID" value="GAA2015371.1"/>
    <property type="molecule type" value="Genomic_DNA"/>
</dbReference>
<feature type="transmembrane region" description="Helical" evidence="5">
    <location>
        <begin position="84"/>
        <end position="105"/>
    </location>
</feature>
<evidence type="ECO:0000313" key="7">
    <source>
        <dbReference type="EMBL" id="GAA2015371.1"/>
    </source>
</evidence>
<keyword evidence="8" id="KW-1185">Reference proteome</keyword>
<evidence type="ECO:0000313" key="8">
    <source>
        <dbReference type="Proteomes" id="UP001500751"/>
    </source>
</evidence>
<accession>A0ABN2TPX7</accession>
<dbReference type="RefSeq" id="WP_344664123.1">
    <property type="nucleotide sequence ID" value="NZ_BAAAQN010000003.1"/>
</dbReference>
<keyword evidence="2 5" id="KW-0812">Transmembrane</keyword>
<reference evidence="7 8" key="1">
    <citation type="journal article" date="2019" name="Int. J. Syst. Evol. Microbiol.">
        <title>The Global Catalogue of Microorganisms (GCM) 10K type strain sequencing project: providing services to taxonomists for standard genome sequencing and annotation.</title>
        <authorList>
            <consortium name="The Broad Institute Genomics Platform"/>
            <consortium name="The Broad Institute Genome Sequencing Center for Infectious Disease"/>
            <person name="Wu L."/>
            <person name="Ma J."/>
        </authorList>
    </citation>
    <scope>NUCLEOTIDE SEQUENCE [LARGE SCALE GENOMIC DNA]</scope>
    <source>
        <strain evidence="7 8">JCM 16014</strain>
    </source>
</reference>
<evidence type="ECO:0000256" key="2">
    <source>
        <dbReference type="ARBA" id="ARBA00022692"/>
    </source>
</evidence>
<feature type="transmembrane region" description="Helical" evidence="5">
    <location>
        <begin position="55"/>
        <end position="78"/>
    </location>
</feature>
<protein>
    <recommendedName>
        <fullName evidence="6">Methylamine utilisation protein MauE domain-containing protein</fullName>
    </recommendedName>
</protein>
<dbReference type="Pfam" id="PF07291">
    <property type="entry name" value="MauE"/>
    <property type="match status" value="1"/>
</dbReference>
<feature type="transmembrane region" description="Helical" evidence="5">
    <location>
        <begin position="154"/>
        <end position="172"/>
    </location>
</feature>